<dbReference type="EMBL" id="KD108609">
    <property type="protein sequence ID" value="EMS60478.1"/>
    <property type="molecule type" value="Genomic_DNA"/>
</dbReference>
<reference evidence="1" key="1">
    <citation type="journal article" date="2013" name="Nature">
        <title>Draft genome of the wheat A-genome progenitor Triticum urartu.</title>
        <authorList>
            <person name="Ling H.Q."/>
            <person name="Zhao S."/>
            <person name="Liu D."/>
            <person name="Wang J."/>
            <person name="Sun H."/>
            <person name="Zhang C."/>
            <person name="Fan H."/>
            <person name="Li D."/>
            <person name="Dong L."/>
            <person name="Tao Y."/>
            <person name="Gao C."/>
            <person name="Wu H."/>
            <person name="Li Y."/>
            <person name="Cui Y."/>
            <person name="Guo X."/>
            <person name="Zheng S."/>
            <person name="Wang B."/>
            <person name="Yu K."/>
            <person name="Liang Q."/>
            <person name="Yang W."/>
            <person name="Lou X."/>
            <person name="Chen J."/>
            <person name="Feng M."/>
            <person name="Jian J."/>
            <person name="Zhang X."/>
            <person name="Luo G."/>
            <person name="Jiang Y."/>
            <person name="Liu J."/>
            <person name="Wang Z."/>
            <person name="Sha Y."/>
            <person name="Zhang B."/>
            <person name="Wu H."/>
            <person name="Tang D."/>
            <person name="Shen Q."/>
            <person name="Xue P."/>
            <person name="Zou S."/>
            <person name="Wang X."/>
            <person name="Liu X."/>
            <person name="Wang F."/>
            <person name="Yang Y."/>
            <person name="An X."/>
            <person name="Dong Z."/>
            <person name="Zhang K."/>
            <person name="Zhang X."/>
            <person name="Luo M.C."/>
            <person name="Dvorak J."/>
            <person name="Tong Y."/>
            <person name="Wang J."/>
            <person name="Yang H."/>
            <person name="Li Z."/>
            <person name="Wang D."/>
            <person name="Zhang A."/>
            <person name="Wang J."/>
        </authorList>
    </citation>
    <scope>NUCLEOTIDE SEQUENCE</scope>
</reference>
<organism evidence="1">
    <name type="scientific">Triticum urartu</name>
    <name type="common">Red wild einkorn</name>
    <name type="synonym">Crithodium urartu</name>
    <dbReference type="NCBI Taxonomy" id="4572"/>
    <lineage>
        <taxon>Eukaryota</taxon>
        <taxon>Viridiplantae</taxon>
        <taxon>Streptophyta</taxon>
        <taxon>Embryophyta</taxon>
        <taxon>Tracheophyta</taxon>
        <taxon>Spermatophyta</taxon>
        <taxon>Magnoliopsida</taxon>
        <taxon>Liliopsida</taxon>
        <taxon>Poales</taxon>
        <taxon>Poaceae</taxon>
        <taxon>BOP clade</taxon>
        <taxon>Pooideae</taxon>
        <taxon>Triticodae</taxon>
        <taxon>Triticeae</taxon>
        <taxon>Triticinae</taxon>
        <taxon>Triticum</taxon>
    </lineage>
</organism>
<evidence type="ECO:0000313" key="1">
    <source>
        <dbReference type="EMBL" id="EMS60478.1"/>
    </source>
</evidence>
<accession>M7ZBA1</accession>
<protein>
    <submittedName>
        <fullName evidence="1">Uncharacterized protein</fullName>
    </submittedName>
</protein>
<proteinExistence type="predicted"/>
<gene>
    <name evidence="1" type="ORF">TRIUR3_20961</name>
</gene>
<name>M7ZBA1_TRIUA</name>
<sequence length="292" mass="32846">MGAVGAESRGVGDEENGVGFMMEGDTAADKEEVGGYTKVQVDVSNLPPTTSMIGILAEKVTTVGKASNYMSQIKVINIRSVRTLDRAAIKAYVTKINRYILKEKIAGREGHLSNISLLKKLPMMYFQYIRIFCSRMVLIGRYRCYQIMYISVRAFQKLNDTPLSCRMHKVNLNLLRPWGGFLWWTIAGKVGMGVGPYHGFVWLEDRGQCCDCLRTGSDKCEHWLGVLRRMTQNGSMTDTMVQEIRGNPVVSTMLSEILCSQGDSFRFLHDEQVAVKGRGVYYAFQKAGYMLL</sequence>
<dbReference type="AlphaFoldDB" id="M7ZBA1"/>